<dbReference type="EC" id="4.2.3.-" evidence="4"/>
<accession>A0ABR4IBL0</accession>
<dbReference type="Gene3D" id="1.10.600.10">
    <property type="entry name" value="Farnesyl Diphosphate Synthase"/>
    <property type="match status" value="1"/>
</dbReference>
<comment type="cofactor">
    <cofactor evidence="1 4">
        <name>Mg(2+)</name>
        <dbReference type="ChEBI" id="CHEBI:18420"/>
    </cofactor>
</comment>
<keyword evidence="4" id="KW-0479">Metal-binding</keyword>
<evidence type="ECO:0000256" key="5">
    <source>
        <dbReference type="SAM" id="MobiDB-lite"/>
    </source>
</evidence>
<dbReference type="Pfam" id="PF19086">
    <property type="entry name" value="Terpene_syn_C_2"/>
    <property type="match status" value="1"/>
</dbReference>
<dbReference type="InterPro" id="IPR034686">
    <property type="entry name" value="Terpene_cyclase-like_2"/>
</dbReference>
<feature type="region of interest" description="Disordered" evidence="5">
    <location>
        <begin position="14"/>
        <end position="41"/>
    </location>
</feature>
<comment type="similarity">
    <text evidence="2 4">Belongs to the terpene synthase family.</text>
</comment>
<reference evidence="6 7" key="1">
    <citation type="submission" date="2024-07" db="EMBL/GenBank/DDBJ databases">
        <title>Section-level genome sequencing and comparative genomics of Aspergillus sections Usti and Cavernicolus.</title>
        <authorList>
            <consortium name="Lawrence Berkeley National Laboratory"/>
            <person name="Nybo J.L."/>
            <person name="Vesth T.C."/>
            <person name="Theobald S."/>
            <person name="Frisvad J.C."/>
            <person name="Larsen T.O."/>
            <person name="Kjaerboelling I."/>
            <person name="Rothschild-Mancinelli K."/>
            <person name="Lyhne E.K."/>
            <person name="Kogle M.E."/>
            <person name="Barry K."/>
            <person name="Clum A."/>
            <person name="Na H."/>
            <person name="Ledsgaard L."/>
            <person name="Lin J."/>
            <person name="Lipzen A."/>
            <person name="Kuo A."/>
            <person name="Riley R."/>
            <person name="Mondo S."/>
            <person name="LaButti K."/>
            <person name="Haridas S."/>
            <person name="Pangalinan J."/>
            <person name="Salamov A.A."/>
            <person name="Simmons B.A."/>
            <person name="Magnuson J.K."/>
            <person name="Chen J."/>
            <person name="Drula E."/>
            <person name="Henrissat B."/>
            <person name="Wiebenga A."/>
            <person name="Lubbers R.J."/>
            <person name="Gomes A.C."/>
            <person name="Makela M.R."/>
            <person name="Stajich J."/>
            <person name="Grigoriev I.V."/>
            <person name="Mortensen U.H."/>
            <person name="De vries R.P."/>
            <person name="Baker S.E."/>
            <person name="Andersen M.R."/>
        </authorList>
    </citation>
    <scope>NUCLEOTIDE SEQUENCE [LARGE SCALE GENOMIC DNA]</scope>
    <source>
        <strain evidence="6 7">CBS 600.67</strain>
    </source>
</reference>
<comment type="caution">
    <text evidence="6">The sequence shown here is derived from an EMBL/GenBank/DDBJ whole genome shotgun (WGS) entry which is preliminary data.</text>
</comment>
<keyword evidence="4" id="KW-0456">Lyase</keyword>
<feature type="compositionally biased region" description="Pro residues" evidence="5">
    <location>
        <begin position="21"/>
        <end position="30"/>
    </location>
</feature>
<evidence type="ECO:0000256" key="4">
    <source>
        <dbReference type="RuleBase" id="RU366034"/>
    </source>
</evidence>
<dbReference type="InterPro" id="IPR008949">
    <property type="entry name" value="Isoprenoid_synthase_dom_sf"/>
</dbReference>
<sequence>MALVQVQHIFHPSSITDETPPAAPASPRPLPSSEEQKEEETEAYISVRLPELFILFLSGTPDVNPYYDEIKPESERWLATQCHFDEQATKRLATTDFSYFCSVSVPKAGREELRTVCDWGNWVFPFDDMFDNGKLRDDPTRAQEVVDNLLAGMGIGIGIESSIGSSKRADDPLIEVHNSVWRRIVQVCLHLHIHITSTSRAILIKTPPDNIPRSVPFQYLHTPTLTYYPTLTRATSQGTQHRFATAMHDYCLGSIEQVRNASSNTHPSIDGMLDLRRQSAGVAPLFALVEYAHKLNIPEHVFECTSIKEIQRIGVDFVLIQNDILSYCKEEVRIQPPSPHPLDTPR</sequence>
<evidence type="ECO:0000256" key="3">
    <source>
        <dbReference type="ARBA" id="ARBA00022842"/>
    </source>
</evidence>
<keyword evidence="3 4" id="KW-0460">Magnesium</keyword>
<evidence type="ECO:0000256" key="1">
    <source>
        <dbReference type="ARBA" id="ARBA00001946"/>
    </source>
</evidence>
<dbReference type="PANTHER" id="PTHR35201">
    <property type="entry name" value="TERPENE SYNTHASE"/>
    <property type="match status" value="1"/>
</dbReference>
<evidence type="ECO:0000256" key="2">
    <source>
        <dbReference type="ARBA" id="ARBA00006333"/>
    </source>
</evidence>
<name>A0ABR4IBL0_9EURO</name>
<dbReference type="Proteomes" id="UP001610335">
    <property type="component" value="Unassembled WGS sequence"/>
</dbReference>
<proteinExistence type="inferred from homology"/>
<dbReference type="PANTHER" id="PTHR35201:SF4">
    <property type="entry name" value="BETA-PINACENE SYNTHASE-RELATED"/>
    <property type="match status" value="1"/>
</dbReference>
<organism evidence="6 7">
    <name type="scientific">Aspergillus cavernicola</name>
    <dbReference type="NCBI Taxonomy" id="176166"/>
    <lineage>
        <taxon>Eukaryota</taxon>
        <taxon>Fungi</taxon>
        <taxon>Dikarya</taxon>
        <taxon>Ascomycota</taxon>
        <taxon>Pezizomycotina</taxon>
        <taxon>Eurotiomycetes</taxon>
        <taxon>Eurotiomycetidae</taxon>
        <taxon>Eurotiales</taxon>
        <taxon>Aspergillaceae</taxon>
        <taxon>Aspergillus</taxon>
        <taxon>Aspergillus subgen. Nidulantes</taxon>
    </lineage>
</organism>
<keyword evidence="7" id="KW-1185">Reference proteome</keyword>
<dbReference type="EMBL" id="JBFXLS010000038">
    <property type="protein sequence ID" value="KAL2825129.1"/>
    <property type="molecule type" value="Genomic_DNA"/>
</dbReference>
<evidence type="ECO:0000313" key="7">
    <source>
        <dbReference type="Proteomes" id="UP001610335"/>
    </source>
</evidence>
<dbReference type="SUPFAM" id="SSF48576">
    <property type="entry name" value="Terpenoid synthases"/>
    <property type="match status" value="1"/>
</dbReference>
<gene>
    <name evidence="6" type="ORF">BDW59DRAFT_161846</name>
</gene>
<evidence type="ECO:0000313" key="6">
    <source>
        <dbReference type="EMBL" id="KAL2825129.1"/>
    </source>
</evidence>
<protein>
    <recommendedName>
        <fullName evidence="4">Terpene synthase</fullName>
        <ecNumber evidence="4">4.2.3.-</ecNumber>
    </recommendedName>
</protein>